<dbReference type="Proteomes" id="UP000811255">
    <property type="component" value="Unassembled WGS sequence"/>
</dbReference>
<dbReference type="Pfam" id="PF04355">
    <property type="entry name" value="BamE"/>
    <property type="match status" value="1"/>
</dbReference>
<dbReference type="EMBL" id="JAHFVK010000002">
    <property type="protein sequence ID" value="MBT2135059.1"/>
    <property type="molecule type" value="Genomic_DNA"/>
</dbReference>
<proteinExistence type="predicted"/>
<evidence type="ECO:0000313" key="4">
    <source>
        <dbReference type="EMBL" id="MBT2135059.1"/>
    </source>
</evidence>
<dbReference type="RefSeq" id="WP_214536648.1">
    <property type="nucleotide sequence ID" value="NZ_JAHFVK010000002.1"/>
</dbReference>
<dbReference type="InterPro" id="IPR037873">
    <property type="entry name" value="BamE-like"/>
</dbReference>
<reference evidence="4 5" key="1">
    <citation type="submission" date="2021-05" db="EMBL/GenBank/DDBJ databases">
        <title>Croceibacterium sp. LX-88 genome sequence.</title>
        <authorList>
            <person name="Luo X."/>
        </authorList>
    </citation>
    <scope>NUCLEOTIDE SEQUENCE [LARGE SCALE GENOMIC DNA]</scope>
    <source>
        <strain evidence="4 5">LX-88</strain>
    </source>
</reference>
<gene>
    <name evidence="4" type="primary">bamE</name>
    <name evidence="4" type="ORF">KK137_12035</name>
</gene>
<evidence type="ECO:0000256" key="2">
    <source>
        <dbReference type="ARBA" id="ARBA00023136"/>
    </source>
</evidence>
<dbReference type="InterPro" id="IPR007450">
    <property type="entry name" value="BamE_dom"/>
</dbReference>
<evidence type="ECO:0000259" key="3">
    <source>
        <dbReference type="Pfam" id="PF04355"/>
    </source>
</evidence>
<accession>A0ABS5W5T6</accession>
<name>A0ABS5W5T6_9SPHN</name>
<keyword evidence="5" id="KW-1185">Reference proteome</keyword>
<comment type="caution">
    <text evidence="4">The sequence shown here is derived from an EMBL/GenBank/DDBJ whole genome shotgun (WGS) entry which is preliminary data.</text>
</comment>
<feature type="domain" description="Outer membrane protein assembly factor BamE" evidence="3">
    <location>
        <begin position="29"/>
        <end position="102"/>
    </location>
</feature>
<evidence type="ECO:0000313" key="5">
    <source>
        <dbReference type="Proteomes" id="UP000811255"/>
    </source>
</evidence>
<keyword evidence="2" id="KW-0472">Membrane</keyword>
<dbReference type="Gene3D" id="3.30.1450.10">
    <property type="match status" value="1"/>
</dbReference>
<dbReference type="PROSITE" id="PS51257">
    <property type="entry name" value="PROKAR_LIPOPROTEIN"/>
    <property type="match status" value="1"/>
</dbReference>
<evidence type="ECO:0000256" key="1">
    <source>
        <dbReference type="ARBA" id="ARBA00022729"/>
    </source>
</evidence>
<sequence length="155" mass="16513">MAGKWRIGIILGASVLTSGCINSIATHRGYLNDEVLLQSVQPGIDNRQSVERTLGRPSLQSEYGQPVWYYIASTTMQKPFGTPRIAEHSVTAVRFDDAGNVVEVKRTGLDEVAYLSPDADKTPTLGRERGFLEDLFGNIGQVGMGGAATGGGAGN</sequence>
<protein>
    <submittedName>
        <fullName evidence="4">Outer membrane protein assembly factor BamE</fullName>
    </submittedName>
</protein>
<organism evidence="4 5">
    <name type="scientific">Croceibacterium selenioxidans</name>
    <dbReference type="NCBI Taxonomy" id="2838833"/>
    <lineage>
        <taxon>Bacteria</taxon>
        <taxon>Pseudomonadati</taxon>
        <taxon>Pseudomonadota</taxon>
        <taxon>Alphaproteobacteria</taxon>
        <taxon>Sphingomonadales</taxon>
        <taxon>Erythrobacteraceae</taxon>
        <taxon>Croceibacterium</taxon>
    </lineage>
</organism>
<keyword evidence="1" id="KW-0732">Signal</keyword>